<feature type="transmembrane region" description="Helical" evidence="7">
    <location>
        <begin position="22"/>
        <end position="52"/>
    </location>
</feature>
<dbReference type="GO" id="GO:0005310">
    <property type="term" value="F:dicarboxylic acid transmembrane transporter activity"/>
    <property type="evidence" value="ECO:0007669"/>
    <property type="project" value="UniProtKB-ARBA"/>
</dbReference>
<gene>
    <name evidence="8" type="ORF">M9458_041580</name>
</gene>
<dbReference type="GO" id="GO:0015556">
    <property type="term" value="F:C4-dicarboxylate transmembrane transporter activity"/>
    <property type="evidence" value="ECO:0007669"/>
    <property type="project" value="UniProtKB-ARBA"/>
</dbReference>
<evidence type="ECO:0000256" key="6">
    <source>
        <dbReference type="ARBA" id="ARBA00023201"/>
    </source>
</evidence>
<comment type="subcellular location">
    <subcellularLocation>
        <location evidence="1">Membrane</location>
        <topology evidence="1">Multi-pass membrane protein</topology>
    </subcellularLocation>
</comment>
<keyword evidence="6" id="KW-0915">Sodium</keyword>
<dbReference type="InterPro" id="IPR001898">
    <property type="entry name" value="SLC13A/DASS"/>
</dbReference>
<evidence type="ECO:0000256" key="4">
    <source>
        <dbReference type="ARBA" id="ARBA00022989"/>
    </source>
</evidence>
<reference evidence="8 9" key="1">
    <citation type="submission" date="2024-05" db="EMBL/GenBank/DDBJ databases">
        <title>Genome sequencing and assembly of Indian major carp, Cirrhinus mrigala (Hamilton, 1822).</title>
        <authorList>
            <person name="Mohindra V."/>
            <person name="Chowdhury L.M."/>
            <person name="Lal K."/>
            <person name="Jena J.K."/>
        </authorList>
    </citation>
    <scope>NUCLEOTIDE SEQUENCE [LARGE SCALE GENOMIC DNA]</scope>
    <source>
        <strain evidence="8">CM1030</strain>
        <tissue evidence="8">Blood</tissue>
    </source>
</reference>
<dbReference type="Pfam" id="PF00939">
    <property type="entry name" value="Na_sulph_symp"/>
    <property type="match status" value="1"/>
</dbReference>
<evidence type="ECO:0000256" key="5">
    <source>
        <dbReference type="ARBA" id="ARBA00023136"/>
    </source>
</evidence>
<evidence type="ECO:0000256" key="7">
    <source>
        <dbReference type="SAM" id="Phobius"/>
    </source>
</evidence>
<feature type="non-terminal residue" evidence="8">
    <location>
        <position position="113"/>
    </location>
</feature>
<evidence type="ECO:0000256" key="3">
    <source>
        <dbReference type="ARBA" id="ARBA00022692"/>
    </source>
</evidence>
<comment type="caution">
    <text evidence="8">The sequence shown here is derived from an EMBL/GenBank/DDBJ whole genome shotgun (WGS) entry which is preliminary data.</text>
</comment>
<evidence type="ECO:0000313" key="8">
    <source>
        <dbReference type="EMBL" id="KAL0162184.1"/>
    </source>
</evidence>
<sequence length="113" mass="12491">MLFIGGLLVAIAVEHWNLHKRIALSVLLVVGVRPALLMMGFMIVTAFLSMWISNTATTAMMLPISQAVLEQLSATEANADEKEIREGRDNQAFELAEVNIKQPIDNITEDKPN</sequence>
<evidence type="ECO:0008006" key="10">
    <source>
        <dbReference type="Google" id="ProtNLM"/>
    </source>
</evidence>
<name>A0ABD0NJL7_CIRMR</name>
<dbReference type="GO" id="GO:0016020">
    <property type="term" value="C:membrane"/>
    <property type="evidence" value="ECO:0007669"/>
    <property type="project" value="UniProtKB-SubCell"/>
</dbReference>
<dbReference type="Proteomes" id="UP001529510">
    <property type="component" value="Unassembled WGS sequence"/>
</dbReference>
<evidence type="ECO:0000313" key="9">
    <source>
        <dbReference type="Proteomes" id="UP001529510"/>
    </source>
</evidence>
<dbReference type="PANTHER" id="PTHR10283">
    <property type="entry name" value="SOLUTE CARRIER FAMILY 13 MEMBER"/>
    <property type="match status" value="1"/>
</dbReference>
<keyword evidence="6" id="KW-0813">Transport</keyword>
<keyword evidence="6" id="KW-0739">Sodium transport</keyword>
<evidence type="ECO:0000256" key="1">
    <source>
        <dbReference type="ARBA" id="ARBA00004141"/>
    </source>
</evidence>
<organism evidence="8 9">
    <name type="scientific">Cirrhinus mrigala</name>
    <name type="common">Mrigala</name>
    <dbReference type="NCBI Taxonomy" id="683832"/>
    <lineage>
        <taxon>Eukaryota</taxon>
        <taxon>Metazoa</taxon>
        <taxon>Chordata</taxon>
        <taxon>Craniata</taxon>
        <taxon>Vertebrata</taxon>
        <taxon>Euteleostomi</taxon>
        <taxon>Actinopterygii</taxon>
        <taxon>Neopterygii</taxon>
        <taxon>Teleostei</taxon>
        <taxon>Ostariophysi</taxon>
        <taxon>Cypriniformes</taxon>
        <taxon>Cyprinidae</taxon>
        <taxon>Labeoninae</taxon>
        <taxon>Labeonini</taxon>
        <taxon>Cirrhinus</taxon>
    </lineage>
</organism>
<proteinExistence type="inferred from homology"/>
<evidence type="ECO:0000256" key="2">
    <source>
        <dbReference type="ARBA" id="ARBA00006772"/>
    </source>
</evidence>
<keyword evidence="3 7" id="KW-0812">Transmembrane</keyword>
<dbReference type="AlphaFoldDB" id="A0ABD0NJL7"/>
<protein>
    <recommendedName>
        <fullName evidence="10">Solute carrier family 13 member 2</fullName>
    </recommendedName>
</protein>
<keyword evidence="4 7" id="KW-1133">Transmembrane helix</keyword>
<comment type="similarity">
    <text evidence="2">Belongs to the SLC13A/DASS transporter (TC 2.A.47) family. NADC subfamily.</text>
</comment>
<accession>A0ABD0NJL7</accession>
<keyword evidence="5 7" id="KW-0472">Membrane</keyword>
<dbReference type="GO" id="GO:0015370">
    <property type="term" value="F:solute:sodium symporter activity"/>
    <property type="evidence" value="ECO:0007669"/>
    <property type="project" value="UniProtKB-ARBA"/>
</dbReference>
<dbReference type="PANTHER" id="PTHR10283:SF82">
    <property type="entry name" value="SOLUTE CARRIER FAMILY 13 MEMBER 2"/>
    <property type="match status" value="1"/>
</dbReference>
<keyword evidence="6" id="KW-0406">Ion transport</keyword>
<keyword evidence="9" id="KW-1185">Reference proteome</keyword>
<dbReference type="EMBL" id="JAMKFB020000021">
    <property type="protein sequence ID" value="KAL0162184.1"/>
    <property type="molecule type" value="Genomic_DNA"/>
</dbReference>